<dbReference type="EMBL" id="JAKELL010000110">
    <property type="protein sequence ID" value="KAH8981808.1"/>
    <property type="molecule type" value="Genomic_DNA"/>
</dbReference>
<evidence type="ECO:0000256" key="1">
    <source>
        <dbReference type="SAM" id="Phobius"/>
    </source>
</evidence>
<feature type="transmembrane region" description="Helical" evidence="1">
    <location>
        <begin position="53"/>
        <end position="71"/>
    </location>
</feature>
<protein>
    <submittedName>
        <fullName evidence="2">Uncharacterized protein</fullName>
    </submittedName>
</protein>
<keyword evidence="3" id="KW-1185">Reference proteome</keyword>
<feature type="transmembrane region" description="Helical" evidence="1">
    <location>
        <begin position="20"/>
        <end position="41"/>
    </location>
</feature>
<feature type="non-terminal residue" evidence="2">
    <location>
        <position position="127"/>
    </location>
</feature>
<evidence type="ECO:0000313" key="3">
    <source>
        <dbReference type="Proteomes" id="UP001201163"/>
    </source>
</evidence>
<keyword evidence="1" id="KW-1133">Transmembrane helix</keyword>
<gene>
    <name evidence="2" type="ORF">EDB92DRAFT_1896396</name>
</gene>
<keyword evidence="1" id="KW-0472">Membrane</keyword>
<organism evidence="2 3">
    <name type="scientific">Lactarius akahatsu</name>
    <dbReference type="NCBI Taxonomy" id="416441"/>
    <lineage>
        <taxon>Eukaryota</taxon>
        <taxon>Fungi</taxon>
        <taxon>Dikarya</taxon>
        <taxon>Basidiomycota</taxon>
        <taxon>Agaricomycotina</taxon>
        <taxon>Agaricomycetes</taxon>
        <taxon>Russulales</taxon>
        <taxon>Russulaceae</taxon>
        <taxon>Lactarius</taxon>
    </lineage>
</organism>
<name>A0AAD4LBC6_9AGAM</name>
<reference evidence="2" key="1">
    <citation type="submission" date="2022-01" db="EMBL/GenBank/DDBJ databases">
        <title>Comparative genomics reveals a dynamic genome evolution in the ectomycorrhizal milk-cap (Lactarius) mushrooms.</title>
        <authorList>
            <consortium name="DOE Joint Genome Institute"/>
            <person name="Lebreton A."/>
            <person name="Tang N."/>
            <person name="Kuo A."/>
            <person name="LaButti K."/>
            <person name="Drula E."/>
            <person name="Barry K."/>
            <person name="Clum A."/>
            <person name="Lipzen A."/>
            <person name="Mousain D."/>
            <person name="Ng V."/>
            <person name="Wang R."/>
            <person name="Wang X."/>
            <person name="Dai Y."/>
            <person name="Henrissat B."/>
            <person name="Grigoriev I.V."/>
            <person name="Guerin-Laguette A."/>
            <person name="Yu F."/>
            <person name="Martin F.M."/>
        </authorList>
    </citation>
    <scope>NUCLEOTIDE SEQUENCE</scope>
    <source>
        <strain evidence="2">QP</strain>
    </source>
</reference>
<dbReference type="AlphaFoldDB" id="A0AAD4LBC6"/>
<accession>A0AAD4LBC6</accession>
<sequence length="127" mass="14031">RVRCGPFRARTAGDVLPTPVYLCLRLLLLPPPTSASAVLAWPRSRGDVADEWRLAWVLSLLPLLGVIAFSLRRQHGLSERSDSAPLRAYHTVTPQLCSLTLKPPRHIRLFAKPGYDVALIARGSQLS</sequence>
<evidence type="ECO:0000313" key="2">
    <source>
        <dbReference type="EMBL" id="KAH8981808.1"/>
    </source>
</evidence>
<comment type="caution">
    <text evidence="2">The sequence shown here is derived from an EMBL/GenBank/DDBJ whole genome shotgun (WGS) entry which is preliminary data.</text>
</comment>
<dbReference type="Proteomes" id="UP001201163">
    <property type="component" value="Unassembled WGS sequence"/>
</dbReference>
<proteinExistence type="predicted"/>
<keyword evidence="1" id="KW-0812">Transmembrane</keyword>